<keyword evidence="2" id="KW-0378">Hydrolase</keyword>
<dbReference type="PANTHER" id="PTHR46211">
    <property type="entry name" value="GLYCEROPHOSPHORYL DIESTER PHOSPHODIESTERASE"/>
    <property type="match status" value="1"/>
</dbReference>
<gene>
    <name evidence="2" type="primary">ugpQ_1</name>
    <name evidence="2" type="ORF">ERS008555_01956</name>
</gene>
<dbReference type="Pfam" id="PF03009">
    <property type="entry name" value="GDPD"/>
    <property type="match status" value="1"/>
</dbReference>
<dbReference type="EMBL" id="CTKE01000008">
    <property type="protein sequence ID" value="CQI90127.1"/>
    <property type="molecule type" value="Genomic_DNA"/>
</dbReference>
<accession>A0A0U1HSM4</accession>
<dbReference type="EC" id="3.1.4.46" evidence="2"/>
<organism evidence="2 3">
    <name type="scientific">Yersinia rohdei</name>
    <dbReference type="NCBI Taxonomy" id="29485"/>
    <lineage>
        <taxon>Bacteria</taxon>
        <taxon>Pseudomonadati</taxon>
        <taxon>Pseudomonadota</taxon>
        <taxon>Gammaproteobacteria</taxon>
        <taxon>Enterobacterales</taxon>
        <taxon>Yersiniaceae</taxon>
        <taxon>Yersinia</taxon>
    </lineage>
</organism>
<dbReference type="Proteomes" id="UP000042054">
    <property type="component" value="Unassembled WGS sequence"/>
</dbReference>
<sequence>MKPYISAFLLIFCCDSGFAEPLIVAHRGGTADHPENTKHAINMALHNEADILWLSIQFSKEGIPVLYRPSDLKSLTDGSGLVSDFTWEELQQLDAAYHFKIQDQYIYRGQGITIPSLQQIIQSYPDTRFILDIKSPDADPVIMAEILDKLIKETQSLERITFYSTESKYLAELPKYINKYQPRNLTRKILTNAIMANDCKITKKSESNLANNTDMHHAFELKRDVRVVEKFTLGRGSSRAQLVWNQQAMSCFKINNDTKILLIGINSYADYQLAKSLGADYVMVDSPSIAKHWR</sequence>
<dbReference type="OrthoDB" id="9795622at2"/>
<dbReference type="RefSeq" id="WP_049615759.1">
    <property type="nucleotide sequence ID" value="NZ_CABIHO010000012.1"/>
</dbReference>
<evidence type="ECO:0000313" key="3">
    <source>
        <dbReference type="Proteomes" id="UP000042054"/>
    </source>
</evidence>
<proteinExistence type="predicted"/>
<evidence type="ECO:0000313" key="2">
    <source>
        <dbReference type="EMBL" id="CQI90127.1"/>
    </source>
</evidence>
<name>A0A0U1HSM4_YERRO</name>
<dbReference type="GO" id="GO:0008889">
    <property type="term" value="F:glycerophosphodiester phosphodiesterase activity"/>
    <property type="evidence" value="ECO:0007669"/>
    <property type="project" value="UniProtKB-EC"/>
</dbReference>
<dbReference type="InterPro" id="IPR030395">
    <property type="entry name" value="GP_PDE_dom"/>
</dbReference>
<dbReference type="AlphaFoldDB" id="A0A0U1HSM4"/>
<protein>
    <submittedName>
        <fullName evidence="2">Glycerophosphoryl diester phosphodiesterase</fullName>
        <ecNumber evidence="2">3.1.4.46</ecNumber>
    </submittedName>
</protein>
<dbReference type="STRING" id="29485.CH64_380"/>
<reference evidence="2 3" key="1">
    <citation type="submission" date="2015-03" db="EMBL/GenBank/DDBJ databases">
        <authorList>
            <person name="Murphy D."/>
        </authorList>
    </citation>
    <scope>NUCLEOTIDE SEQUENCE [LARGE SCALE GENOMIC DNA]</scope>
    <source>
        <strain evidence="2 3">68/02</strain>
    </source>
</reference>
<dbReference type="GO" id="GO:0006629">
    <property type="term" value="P:lipid metabolic process"/>
    <property type="evidence" value="ECO:0007669"/>
    <property type="project" value="InterPro"/>
</dbReference>
<evidence type="ECO:0000259" key="1">
    <source>
        <dbReference type="PROSITE" id="PS51704"/>
    </source>
</evidence>
<dbReference type="SUPFAM" id="SSF51695">
    <property type="entry name" value="PLC-like phosphodiesterases"/>
    <property type="match status" value="1"/>
</dbReference>
<feature type="domain" description="GP-PDE" evidence="1">
    <location>
        <begin position="21"/>
        <end position="294"/>
    </location>
</feature>
<dbReference type="PROSITE" id="PS51704">
    <property type="entry name" value="GP_PDE"/>
    <property type="match status" value="1"/>
</dbReference>
<dbReference type="InterPro" id="IPR017946">
    <property type="entry name" value="PLC-like_Pdiesterase_TIM-brl"/>
</dbReference>
<dbReference type="Gene3D" id="3.20.20.190">
    <property type="entry name" value="Phosphatidylinositol (PI) phosphodiesterase"/>
    <property type="match status" value="1"/>
</dbReference>
<dbReference type="PANTHER" id="PTHR46211:SF10">
    <property type="entry name" value="EXPORTED PROTEIN"/>
    <property type="match status" value="1"/>
</dbReference>